<proteinExistence type="predicted"/>
<reference evidence="2" key="1">
    <citation type="submission" date="2021-06" db="EMBL/GenBank/DDBJ databases">
        <authorList>
            <person name="Hodson N. C."/>
            <person name="Mongue J. A."/>
            <person name="Jaron S. K."/>
        </authorList>
    </citation>
    <scope>NUCLEOTIDE SEQUENCE</scope>
</reference>
<dbReference type="EMBL" id="CAJVCH010533617">
    <property type="protein sequence ID" value="CAG7824675.1"/>
    <property type="molecule type" value="Genomic_DNA"/>
</dbReference>
<gene>
    <name evidence="2" type="ORF">AFUS01_LOCUS34821</name>
</gene>
<evidence type="ECO:0000313" key="2">
    <source>
        <dbReference type="EMBL" id="CAG7824675.1"/>
    </source>
</evidence>
<protein>
    <submittedName>
        <fullName evidence="2">Uncharacterized protein</fullName>
    </submittedName>
</protein>
<evidence type="ECO:0000313" key="3">
    <source>
        <dbReference type="Proteomes" id="UP000708208"/>
    </source>
</evidence>
<name>A0A8J2LLX7_9HEXA</name>
<organism evidence="2 3">
    <name type="scientific">Allacma fusca</name>
    <dbReference type="NCBI Taxonomy" id="39272"/>
    <lineage>
        <taxon>Eukaryota</taxon>
        <taxon>Metazoa</taxon>
        <taxon>Ecdysozoa</taxon>
        <taxon>Arthropoda</taxon>
        <taxon>Hexapoda</taxon>
        <taxon>Collembola</taxon>
        <taxon>Symphypleona</taxon>
        <taxon>Sminthuridae</taxon>
        <taxon>Allacma</taxon>
    </lineage>
</organism>
<evidence type="ECO:0000256" key="1">
    <source>
        <dbReference type="SAM" id="MobiDB-lite"/>
    </source>
</evidence>
<comment type="caution">
    <text evidence="2">The sequence shown here is derived from an EMBL/GenBank/DDBJ whole genome shotgun (WGS) entry which is preliminary data.</text>
</comment>
<feature type="region of interest" description="Disordered" evidence="1">
    <location>
        <begin position="1"/>
        <end position="32"/>
    </location>
</feature>
<dbReference type="Proteomes" id="UP000708208">
    <property type="component" value="Unassembled WGS sequence"/>
</dbReference>
<sequence>GNSTVLKELELQGKSQREKNSGDLLTLGKNLV</sequence>
<dbReference type="AlphaFoldDB" id="A0A8J2LLX7"/>
<feature type="compositionally biased region" description="Basic and acidic residues" evidence="1">
    <location>
        <begin position="7"/>
        <end position="21"/>
    </location>
</feature>
<feature type="non-terminal residue" evidence="2">
    <location>
        <position position="1"/>
    </location>
</feature>
<keyword evidence="3" id="KW-1185">Reference proteome</keyword>
<accession>A0A8J2LLX7</accession>